<evidence type="ECO:0000313" key="4">
    <source>
        <dbReference type="Proteomes" id="UP001183643"/>
    </source>
</evidence>
<evidence type="ECO:0000256" key="1">
    <source>
        <dbReference type="SAM" id="MobiDB-lite"/>
    </source>
</evidence>
<reference evidence="3" key="1">
    <citation type="submission" date="2023-07" db="EMBL/GenBank/DDBJ databases">
        <title>Sequencing the genomes of 1000 actinobacteria strains.</title>
        <authorList>
            <person name="Klenk H.-P."/>
        </authorList>
    </citation>
    <scope>NUCLEOTIDE SEQUENCE</scope>
    <source>
        <strain evidence="3">DSM 44707</strain>
    </source>
</reference>
<evidence type="ECO:0000313" key="3">
    <source>
        <dbReference type="EMBL" id="MDR7277901.1"/>
    </source>
</evidence>
<keyword evidence="2" id="KW-0472">Membrane</keyword>
<keyword evidence="4" id="KW-1185">Reference proteome</keyword>
<gene>
    <name evidence="3" type="ORF">J2S41_004679</name>
</gene>
<sequence>MHPYQPQQSPPFVFVGGQPPAPAPRRRNPAAIALIVLSAVLSVAVVLPAAFLGIRYLTFPDGPHRTPPRVCATLTGAQTRELIGAGTPLDGKGLGGLGDPENTCAIEFADRGTLDIAVTYRYRDWRSSGIDKAREGFANRSSLIRQARVLSAETVIAGAGDESLCVGVADLDTVNVLYDCVIRDGNARIDLTYQPSFAAESDIPEENRVTARTLPGILDRTVTEVIRPFALDVVAGLT</sequence>
<dbReference type="RefSeq" id="WP_310370480.1">
    <property type="nucleotide sequence ID" value="NZ_JAVDYB010000001.1"/>
</dbReference>
<dbReference type="EMBL" id="JAVDYB010000001">
    <property type="protein sequence ID" value="MDR7277901.1"/>
    <property type="molecule type" value="Genomic_DNA"/>
</dbReference>
<dbReference type="Proteomes" id="UP001183643">
    <property type="component" value="Unassembled WGS sequence"/>
</dbReference>
<keyword evidence="2" id="KW-1133">Transmembrane helix</keyword>
<protein>
    <submittedName>
        <fullName evidence="3">Uncharacterized protein</fullName>
    </submittedName>
</protein>
<organism evidence="3 4">
    <name type="scientific">Catenuloplanes atrovinosus</name>
    <dbReference type="NCBI Taxonomy" id="137266"/>
    <lineage>
        <taxon>Bacteria</taxon>
        <taxon>Bacillati</taxon>
        <taxon>Actinomycetota</taxon>
        <taxon>Actinomycetes</taxon>
        <taxon>Micromonosporales</taxon>
        <taxon>Micromonosporaceae</taxon>
        <taxon>Catenuloplanes</taxon>
    </lineage>
</organism>
<feature type="region of interest" description="Disordered" evidence="1">
    <location>
        <begin position="1"/>
        <end position="21"/>
    </location>
</feature>
<proteinExistence type="predicted"/>
<dbReference type="AlphaFoldDB" id="A0AAE4CAT0"/>
<comment type="caution">
    <text evidence="3">The sequence shown here is derived from an EMBL/GenBank/DDBJ whole genome shotgun (WGS) entry which is preliminary data.</text>
</comment>
<feature type="transmembrane region" description="Helical" evidence="2">
    <location>
        <begin position="30"/>
        <end position="54"/>
    </location>
</feature>
<accession>A0AAE4CAT0</accession>
<name>A0AAE4CAT0_9ACTN</name>
<keyword evidence="2" id="KW-0812">Transmembrane</keyword>
<evidence type="ECO:0000256" key="2">
    <source>
        <dbReference type="SAM" id="Phobius"/>
    </source>
</evidence>